<evidence type="ECO:0000313" key="5">
    <source>
        <dbReference type="EMBL" id="OCH97299.1"/>
    </source>
</evidence>
<proteinExistence type="predicted"/>
<dbReference type="SUPFAM" id="SSF54631">
    <property type="entry name" value="CBS-domain pair"/>
    <property type="match status" value="1"/>
</dbReference>
<dbReference type="InterPro" id="IPR046342">
    <property type="entry name" value="CBS_dom_sf"/>
</dbReference>
<dbReference type="PANTHER" id="PTHR48108">
    <property type="entry name" value="CBS DOMAIN-CONTAINING PROTEIN CBSX2, CHLOROPLASTIC"/>
    <property type="match status" value="1"/>
</dbReference>
<dbReference type="InterPro" id="IPR051462">
    <property type="entry name" value="CBS_domain-containing"/>
</dbReference>
<dbReference type="STRING" id="455.Ljam_2205"/>
<reference evidence="5 7" key="2">
    <citation type="submission" date="2016-05" db="EMBL/GenBank/DDBJ databases">
        <authorList>
            <person name="Prochazka B."/>
            <person name="Indra A."/>
            <person name="Hasenberger P."/>
            <person name="Blaschitz M."/>
            <person name="Wagner L."/>
            <person name="Wewalka G."/>
            <person name="Sorschag S."/>
            <person name="Schmid D."/>
            <person name="Ruppitsch W."/>
        </authorList>
    </citation>
    <scope>NUCLEOTIDE SEQUENCE [LARGE SCALE GENOMIC DNA]</scope>
    <source>
        <strain evidence="5 7">974010_12</strain>
    </source>
</reference>
<comment type="caution">
    <text evidence="4">The sequence shown here is derived from an EMBL/GenBank/DDBJ whole genome shotgun (WGS) entry which is preliminary data.</text>
</comment>
<dbReference type="RefSeq" id="WP_058450076.1">
    <property type="nucleotide sequence ID" value="NZ_CAAAJF010000013.1"/>
</dbReference>
<dbReference type="OrthoDB" id="9794094at2"/>
<evidence type="ECO:0000313" key="4">
    <source>
        <dbReference type="EMBL" id="KTD08010.1"/>
    </source>
</evidence>
<dbReference type="EMBL" id="LYOZ01000045">
    <property type="protein sequence ID" value="OCH97299.1"/>
    <property type="molecule type" value="Genomic_DNA"/>
</dbReference>
<dbReference type="SMART" id="SM00116">
    <property type="entry name" value="CBS"/>
    <property type="match status" value="2"/>
</dbReference>
<feature type="domain" description="CBS" evidence="3">
    <location>
        <begin position="7"/>
        <end position="65"/>
    </location>
</feature>
<accession>A0A0W0UJG7</accession>
<dbReference type="Proteomes" id="UP000093336">
    <property type="component" value="Unassembled WGS sequence"/>
</dbReference>
<dbReference type="AlphaFoldDB" id="A0A0W0UJG7"/>
<feature type="domain" description="CBS" evidence="3">
    <location>
        <begin position="73"/>
        <end position="132"/>
    </location>
</feature>
<name>A0A0W0UJG7_9GAMM</name>
<reference evidence="4 6" key="1">
    <citation type="submission" date="2015-11" db="EMBL/GenBank/DDBJ databases">
        <title>Genomic analysis of 38 Legionella species identifies large and diverse effector repertoires.</title>
        <authorList>
            <person name="Burstein D."/>
            <person name="Amaro F."/>
            <person name="Zusman T."/>
            <person name="Lifshitz Z."/>
            <person name="Cohen O."/>
            <person name="Gilbert J.A."/>
            <person name="Pupko T."/>
            <person name="Shuman H.A."/>
            <person name="Segal G."/>
        </authorList>
    </citation>
    <scope>NUCLEOTIDE SEQUENCE [LARGE SCALE GENOMIC DNA]</scope>
    <source>
        <strain evidence="4 6">JA-26-G1-E2</strain>
    </source>
</reference>
<keyword evidence="2" id="KW-0129">CBS domain</keyword>
<evidence type="ECO:0000259" key="3">
    <source>
        <dbReference type="PROSITE" id="PS51371"/>
    </source>
</evidence>
<evidence type="ECO:0000313" key="7">
    <source>
        <dbReference type="Proteomes" id="UP000093336"/>
    </source>
</evidence>
<dbReference type="Pfam" id="PF00571">
    <property type="entry name" value="CBS"/>
    <property type="match status" value="2"/>
</dbReference>
<protein>
    <submittedName>
        <fullName evidence="4">CBS domain protein</fullName>
    </submittedName>
</protein>
<dbReference type="CDD" id="cd04622">
    <property type="entry name" value="CBS_pair_HRP1_like"/>
    <property type="match status" value="1"/>
</dbReference>
<dbReference type="InterPro" id="IPR000644">
    <property type="entry name" value="CBS_dom"/>
</dbReference>
<dbReference type="PATRIC" id="fig|455.5.peg.2324"/>
<evidence type="ECO:0000256" key="1">
    <source>
        <dbReference type="ARBA" id="ARBA00022737"/>
    </source>
</evidence>
<evidence type="ECO:0000313" key="6">
    <source>
        <dbReference type="Proteomes" id="UP000054715"/>
    </source>
</evidence>
<dbReference type="PROSITE" id="PS51371">
    <property type="entry name" value="CBS"/>
    <property type="match status" value="2"/>
</dbReference>
<evidence type="ECO:0000256" key="2">
    <source>
        <dbReference type="PROSITE-ProRule" id="PRU00703"/>
    </source>
</evidence>
<keyword evidence="1" id="KW-0677">Repeat</keyword>
<gene>
    <name evidence="5" type="ORF">A8135_03310</name>
    <name evidence="4" type="ORF">Ljam_2205</name>
</gene>
<keyword evidence="7" id="KW-1185">Reference proteome</keyword>
<dbReference type="Gene3D" id="3.10.580.10">
    <property type="entry name" value="CBS-domain"/>
    <property type="match status" value="1"/>
</dbReference>
<sequence>MDVKEIMTPNPEYLLATSTLSEAAKKMRELDTGFLPIGDKATDKLIGTLTDRDIVICGLAAGKDLSTPVEKVMHKGIFYCFENDDVRKASKYMKENQIRRLVVLNRDKKLTGILSLGDIAVNCAEDRIKGETLEEISKH</sequence>
<dbReference type="EMBL" id="LNYG01000013">
    <property type="protein sequence ID" value="KTD08010.1"/>
    <property type="molecule type" value="Genomic_DNA"/>
</dbReference>
<dbReference type="Proteomes" id="UP000054715">
    <property type="component" value="Unassembled WGS sequence"/>
</dbReference>
<organism evidence="4 6">
    <name type="scientific">Legionella jamestowniensis</name>
    <dbReference type="NCBI Taxonomy" id="455"/>
    <lineage>
        <taxon>Bacteria</taxon>
        <taxon>Pseudomonadati</taxon>
        <taxon>Pseudomonadota</taxon>
        <taxon>Gammaproteobacteria</taxon>
        <taxon>Legionellales</taxon>
        <taxon>Legionellaceae</taxon>
        <taxon>Legionella</taxon>
    </lineage>
</organism>
<dbReference type="PANTHER" id="PTHR48108:SF34">
    <property type="entry name" value="CBS DOMAIN-CONTAINING PROTEIN YHCV"/>
    <property type="match status" value="1"/>
</dbReference>